<keyword evidence="2" id="KW-1185">Reference proteome</keyword>
<proteinExistence type="predicted"/>
<dbReference type="Proteomes" id="UP001241377">
    <property type="component" value="Unassembled WGS sequence"/>
</dbReference>
<name>A0ACC2VMJ8_9TREE</name>
<evidence type="ECO:0000313" key="1">
    <source>
        <dbReference type="EMBL" id="KAJ9100310.1"/>
    </source>
</evidence>
<comment type="caution">
    <text evidence="1">The sequence shown here is derived from an EMBL/GenBank/DDBJ whole genome shotgun (WGS) entry which is preliminary data.</text>
</comment>
<accession>A0ACC2VMJ8</accession>
<protein>
    <submittedName>
        <fullName evidence="1">Uncharacterized protein</fullName>
    </submittedName>
</protein>
<evidence type="ECO:0000313" key="2">
    <source>
        <dbReference type="Proteomes" id="UP001241377"/>
    </source>
</evidence>
<gene>
    <name evidence="1" type="ORF">QFC19_005664</name>
</gene>
<sequence length="318" mass="36240">MATYSKASFKSLNYNTFRPHYPPSFYGILGDYIKSRGNPVPVKYALDLGCGTGVATYPLLNIAERVDGLDLSPVMIKTATDLKQKRLKELEIDDSSRINFKAGGVESQLYDGENPIEEGSVDLITAAQCIHWFKDYDTFFSTAAKLLKPKGVLAYWYYVDPVITSFSGPSKVEKATALKNAYDIYFKYVYEDPEYIGPYWENPGREIIKNFYVEVDKHIPESLYGNKKVNKLELHPNTSKEPNEKDDLVLVRKGIKLKELEGYLSTYSGFHSYKEATGDKKDFIGSFFAELEQVNGWDRNETEIDIVWNTGYTFISKK</sequence>
<organism evidence="1 2">
    <name type="scientific">Naganishia cerealis</name>
    <dbReference type="NCBI Taxonomy" id="610337"/>
    <lineage>
        <taxon>Eukaryota</taxon>
        <taxon>Fungi</taxon>
        <taxon>Dikarya</taxon>
        <taxon>Basidiomycota</taxon>
        <taxon>Agaricomycotina</taxon>
        <taxon>Tremellomycetes</taxon>
        <taxon>Filobasidiales</taxon>
        <taxon>Filobasidiaceae</taxon>
        <taxon>Naganishia</taxon>
    </lineage>
</organism>
<reference evidence="1" key="1">
    <citation type="submission" date="2023-04" db="EMBL/GenBank/DDBJ databases">
        <title>Draft Genome sequencing of Naganishia species isolated from polar environments using Oxford Nanopore Technology.</title>
        <authorList>
            <person name="Leo P."/>
            <person name="Venkateswaran K."/>
        </authorList>
    </citation>
    <scope>NUCLEOTIDE SEQUENCE</scope>
    <source>
        <strain evidence="1">MNA-CCFEE 5261</strain>
    </source>
</reference>
<dbReference type="EMBL" id="JASBWR010000064">
    <property type="protein sequence ID" value="KAJ9100310.1"/>
    <property type="molecule type" value="Genomic_DNA"/>
</dbReference>